<evidence type="ECO:0000313" key="2">
    <source>
        <dbReference type="EMBL" id="QCX00080.1"/>
    </source>
</evidence>
<dbReference type="RefSeq" id="WP_138852427.1">
    <property type="nucleotide sequence ID" value="NZ_CP040710.1"/>
</dbReference>
<dbReference type="EMBL" id="CP040710">
    <property type="protein sequence ID" value="QCX00080.1"/>
    <property type="molecule type" value="Genomic_DNA"/>
</dbReference>
<keyword evidence="3" id="KW-1185">Reference proteome</keyword>
<reference evidence="2 3" key="1">
    <citation type="submission" date="2019-05" db="EMBL/GenBank/DDBJ databases">
        <title>Genome sequencing of F202Z8.</title>
        <authorList>
            <person name="Kwon Y.M."/>
        </authorList>
    </citation>
    <scope>NUCLEOTIDE SEQUENCE [LARGE SCALE GENOMIC DNA]</scope>
    <source>
        <strain evidence="2 3">F202Z8</strain>
    </source>
</reference>
<sequence>MKTVKIFIALFAFAILAPAQAQTADEIISSYLENIGGVEKWKALEGMKMTAKLNQMGMELPLEIYRMGDGRTTTIITVQGMTLKDETFDGETLWGSNQMTMQPEKKDAETTANFKLDLNDYPNDFIDYKDKGYVAELVGKESFDGTETFKIKLTKEPHTVDGKEVQDVTFYFFDTENFVPIGISEEVKNGPAKGMVQKISFSDYQEVEGLYFPYSWNIGVEGQPQTAPLMIEEIELNPTVDDSLFAFPEAAATEDKN</sequence>
<protein>
    <submittedName>
        <fullName evidence="2">Outer membrane lipoprotein-sorting protein</fullName>
    </submittedName>
</protein>
<evidence type="ECO:0000256" key="1">
    <source>
        <dbReference type="SAM" id="SignalP"/>
    </source>
</evidence>
<dbReference type="OrthoDB" id="128937at2"/>
<keyword evidence="2" id="KW-0449">Lipoprotein</keyword>
<dbReference type="Gene3D" id="2.50.20.10">
    <property type="entry name" value="Lipoprotein localisation LolA/LolB/LppX"/>
    <property type="match status" value="1"/>
</dbReference>
<organism evidence="2 3">
    <name type="scientific">Aggregatimonas sangjinii</name>
    <dbReference type="NCBI Taxonomy" id="2583587"/>
    <lineage>
        <taxon>Bacteria</taxon>
        <taxon>Pseudomonadati</taxon>
        <taxon>Bacteroidota</taxon>
        <taxon>Flavobacteriia</taxon>
        <taxon>Flavobacteriales</taxon>
        <taxon>Flavobacteriaceae</taxon>
        <taxon>Aggregatimonas</taxon>
    </lineage>
</organism>
<dbReference type="Proteomes" id="UP000310017">
    <property type="component" value="Chromosome"/>
</dbReference>
<name>A0A5B7ST96_9FLAO</name>
<proteinExistence type="predicted"/>
<accession>A0A5B7ST96</accession>
<keyword evidence="1" id="KW-0732">Signal</keyword>
<dbReference type="KEGG" id="asag:FGM00_08175"/>
<gene>
    <name evidence="2" type="ORF">FGM00_08175</name>
</gene>
<dbReference type="AlphaFoldDB" id="A0A5B7ST96"/>
<feature type="signal peptide" evidence="1">
    <location>
        <begin position="1"/>
        <end position="21"/>
    </location>
</feature>
<feature type="chain" id="PRO_5022733346" evidence="1">
    <location>
        <begin position="22"/>
        <end position="257"/>
    </location>
</feature>
<evidence type="ECO:0000313" key="3">
    <source>
        <dbReference type="Proteomes" id="UP000310017"/>
    </source>
</evidence>